<dbReference type="WBParaSite" id="jg19044.1">
    <property type="protein sequence ID" value="jg19044.1"/>
    <property type="gene ID" value="jg19044"/>
</dbReference>
<keyword evidence="2" id="KW-1185">Reference proteome</keyword>
<dbReference type="AlphaFoldDB" id="A0A915DEJ4"/>
<feature type="chain" id="PRO_5037483108" evidence="1">
    <location>
        <begin position="18"/>
        <end position="136"/>
    </location>
</feature>
<protein>
    <submittedName>
        <fullName evidence="3">U6 snRNA-associated Sm-like protein LSm4</fullName>
    </submittedName>
</protein>
<feature type="signal peptide" evidence="1">
    <location>
        <begin position="1"/>
        <end position="17"/>
    </location>
</feature>
<evidence type="ECO:0000313" key="2">
    <source>
        <dbReference type="Proteomes" id="UP000887574"/>
    </source>
</evidence>
<evidence type="ECO:0000313" key="3">
    <source>
        <dbReference type="WBParaSite" id="jg19044.1"/>
    </source>
</evidence>
<accession>A0A915DEJ4</accession>
<reference evidence="3" key="1">
    <citation type="submission" date="2022-11" db="UniProtKB">
        <authorList>
            <consortium name="WormBaseParasite"/>
        </authorList>
    </citation>
    <scope>IDENTIFICATION</scope>
</reference>
<dbReference type="Proteomes" id="UP000887574">
    <property type="component" value="Unplaced"/>
</dbReference>
<organism evidence="2 3">
    <name type="scientific">Ditylenchus dipsaci</name>
    <dbReference type="NCBI Taxonomy" id="166011"/>
    <lineage>
        <taxon>Eukaryota</taxon>
        <taxon>Metazoa</taxon>
        <taxon>Ecdysozoa</taxon>
        <taxon>Nematoda</taxon>
        <taxon>Chromadorea</taxon>
        <taxon>Rhabditida</taxon>
        <taxon>Tylenchina</taxon>
        <taxon>Tylenchomorpha</taxon>
        <taxon>Sphaerularioidea</taxon>
        <taxon>Anguinidae</taxon>
        <taxon>Anguininae</taxon>
        <taxon>Ditylenchus</taxon>
    </lineage>
</organism>
<sequence length="136" mass="15888">MSGFIFLFVFVVAGVKLFEQCKVAITYFSNLLNMTSLRHLSKELVKNCIQNNVNRFKDFELGIQEIHRFPKSKFFGCHTNFEGWLLFPEDPIGLIINYLRIPDEITLFHRFDIAHYRNYGVATFVAKNCPEPPHVN</sequence>
<evidence type="ECO:0000256" key="1">
    <source>
        <dbReference type="SAM" id="SignalP"/>
    </source>
</evidence>
<keyword evidence="1" id="KW-0732">Signal</keyword>
<name>A0A915DEJ4_9BILA</name>
<proteinExistence type="predicted"/>